<dbReference type="STRING" id="1529.SAMN04487885_11216"/>
<gene>
    <name evidence="1" type="ORF">SAMN04487885_11216</name>
</gene>
<proteinExistence type="predicted"/>
<dbReference type="OrthoDB" id="1934566at2"/>
<reference evidence="1 2" key="1">
    <citation type="submission" date="2016-10" db="EMBL/GenBank/DDBJ databases">
        <authorList>
            <person name="de Groot N.N."/>
        </authorList>
    </citation>
    <scope>NUCLEOTIDE SEQUENCE [LARGE SCALE GENOMIC DNA]</scope>
    <source>
        <strain evidence="1 2">NLAE-zl-G419</strain>
    </source>
</reference>
<protein>
    <recommendedName>
        <fullName evidence="3">Flagellar hook-length control protein FliK</fullName>
    </recommendedName>
</protein>
<dbReference type="EMBL" id="FOOE01000012">
    <property type="protein sequence ID" value="SFF83461.1"/>
    <property type="molecule type" value="Genomic_DNA"/>
</dbReference>
<dbReference type="InterPro" id="IPR038610">
    <property type="entry name" value="FliK-like_C_sf"/>
</dbReference>
<accession>A0A1I2M2C9</accession>
<organism evidence="1 2">
    <name type="scientific">Clostridium cadaveris</name>
    <dbReference type="NCBI Taxonomy" id="1529"/>
    <lineage>
        <taxon>Bacteria</taxon>
        <taxon>Bacillati</taxon>
        <taxon>Bacillota</taxon>
        <taxon>Clostridia</taxon>
        <taxon>Eubacteriales</taxon>
        <taxon>Clostridiaceae</taxon>
        <taxon>Clostridium</taxon>
    </lineage>
</organism>
<dbReference type="RefSeq" id="WP_027639889.1">
    <property type="nucleotide sequence ID" value="NZ_FOOE01000012.1"/>
</dbReference>
<evidence type="ECO:0000313" key="1">
    <source>
        <dbReference type="EMBL" id="SFF83461.1"/>
    </source>
</evidence>
<dbReference type="Proteomes" id="UP000182135">
    <property type="component" value="Unassembled WGS sequence"/>
</dbReference>
<dbReference type="eggNOG" id="COG3144">
    <property type="taxonomic scope" value="Bacteria"/>
</dbReference>
<sequence>MKIDILTSNLNMSKGAETKIGESSGNFLSLLDSCIEDMNLELEDTLNNSSEGEDNLNALIEAILKYLNIYNTQLNKEEFSTFDFSKMQEKIFLNESDHLEILNSFYGKDDLLSLVEKFMSKEDTAKLDEVLGKTLSKSFAKRDLKDLLLDYKKAYIEEPQELKGKNEEIFFKNQGMKNSVISDLELFKEKINFINYNESPLKEEDIDILKQTTKIDSKGVFKEREIHHYSTELGILKEIASSNSDVDKNIKNFQSLVVRQRYITEDIFKAAQYIVKKNIKELNVKMSPKDLGDMNIKFIKSDEENKFIITLNKKDVLGLLKENLNDIKTYLTELNGNAKQVSVEIRSENQSEFSQNLNQQFHEENPKKQREEKVPNLGANGEEKVFGLDEEINLLI</sequence>
<dbReference type="Gene3D" id="3.30.750.140">
    <property type="match status" value="1"/>
</dbReference>
<name>A0A1I2M2C9_9CLOT</name>
<evidence type="ECO:0000313" key="2">
    <source>
        <dbReference type="Proteomes" id="UP000182135"/>
    </source>
</evidence>
<evidence type="ECO:0008006" key="3">
    <source>
        <dbReference type="Google" id="ProtNLM"/>
    </source>
</evidence>
<keyword evidence="2" id="KW-1185">Reference proteome</keyword>
<dbReference type="AlphaFoldDB" id="A0A1I2M2C9"/>